<dbReference type="Pfam" id="PF00144">
    <property type="entry name" value="Beta-lactamase"/>
    <property type="match status" value="1"/>
</dbReference>
<evidence type="ECO:0000256" key="1">
    <source>
        <dbReference type="SAM" id="SignalP"/>
    </source>
</evidence>
<reference evidence="3" key="1">
    <citation type="submission" date="2021-01" db="EMBL/GenBank/DDBJ databases">
        <title>Whole genome shotgun sequence of Virgisporangium ochraceum NBRC 16418.</title>
        <authorList>
            <person name="Komaki H."/>
            <person name="Tamura T."/>
        </authorList>
    </citation>
    <scope>NUCLEOTIDE SEQUENCE</scope>
    <source>
        <strain evidence="3">NBRC 16418</strain>
    </source>
</reference>
<organism evidence="3 4">
    <name type="scientific">Virgisporangium ochraceum</name>
    <dbReference type="NCBI Taxonomy" id="65505"/>
    <lineage>
        <taxon>Bacteria</taxon>
        <taxon>Bacillati</taxon>
        <taxon>Actinomycetota</taxon>
        <taxon>Actinomycetes</taxon>
        <taxon>Micromonosporales</taxon>
        <taxon>Micromonosporaceae</taxon>
        <taxon>Virgisporangium</taxon>
    </lineage>
</organism>
<dbReference type="InterPro" id="IPR006311">
    <property type="entry name" value="TAT_signal"/>
</dbReference>
<dbReference type="PROSITE" id="PS51318">
    <property type="entry name" value="TAT"/>
    <property type="match status" value="1"/>
</dbReference>
<feature type="signal peptide" evidence="1">
    <location>
        <begin position="1"/>
        <end position="36"/>
    </location>
</feature>
<dbReference type="InterPro" id="IPR012338">
    <property type="entry name" value="Beta-lactam/transpept-like"/>
</dbReference>
<sequence>MIQVPAGRRRLARLVGAALVSVATAVVLTVAPTASADPGAVSKAWDPDETAWASVRARTADEFAHDVRTRTGTGYLLTDLEADTFGGDLRLGGVFHRNPDRRRSVVEPRLTGPEYRDRAERADAAGLRLVDLEVYDLGGVRHYAAAWVEDVEGLAGPDAHDLTYDQLLAAEAEQRRLGRRPVDFDAYPTPAGTRYAVVWVDNPQALTWRLDGDLSAAEYERRAAGYAGDGLRQVGFDSVGGRYGGIWTENRNLRQWLSYRDLSARQYANLWHRNVDLGYREIFAGTYRAAGGVRYASIWRANSDRPTWPLRGPVDATVDRLVGSTPGVSVSVVQRGRTVYQRGFGHADLAGDVWMDSDHVLRTASVAKAVAGILTLRLEEQGVLSRKDTVAGDLPGLPAQHRRTTYEEFVSNRGCVRHYGGRADAVLAATGYRTARDAAPLFWNDPLVAGCTVGVTDSYSTHGYTLAAAGMEAASGGTPVADLLRQRLCEPLGLTTLRQENPSDPSVRRSKIYEGRTEVPRDQLSWKTLGGGLETTPKDLTRLGSRLLAGAVLGRGNVEYLWSGTGWGYSYGFGIGSERGHRRAAKNGSQRGADSFWLIYPDDGIVIAVMANRKAPGGGVAPAEAIANEIGRQMLASLG</sequence>
<dbReference type="Gene3D" id="3.40.710.10">
    <property type="entry name" value="DD-peptidase/beta-lactamase superfamily"/>
    <property type="match status" value="1"/>
</dbReference>
<dbReference type="Pfam" id="PF17660">
    <property type="entry name" value="BTRD1"/>
    <property type="match status" value="4"/>
</dbReference>
<feature type="domain" description="Beta-lactamase-related" evidence="2">
    <location>
        <begin position="314"/>
        <end position="623"/>
    </location>
</feature>
<dbReference type="InterPro" id="IPR050789">
    <property type="entry name" value="Diverse_Enzym_Activities"/>
</dbReference>
<dbReference type="Proteomes" id="UP000635606">
    <property type="component" value="Unassembled WGS sequence"/>
</dbReference>
<gene>
    <name evidence="3" type="ORF">Voc01_091870</name>
</gene>
<comment type="caution">
    <text evidence="3">The sequence shown here is derived from an EMBL/GenBank/DDBJ whole genome shotgun (WGS) entry which is preliminary data.</text>
</comment>
<dbReference type="InterPro" id="IPR049511">
    <property type="entry name" value="PGH-like_rpt"/>
</dbReference>
<feature type="chain" id="PRO_5035300281" description="Beta-lactamase-related domain-containing protein" evidence="1">
    <location>
        <begin position="37"/>
        <end position="639"/>
    </location>
</feature>
<keyword evidence="1" id="KW-0732">Signal</keyword>
<dbReference type="PANTHER" id="PTHR43283">
    <property type="entry name" value="BETA-LACTAMASE-RELATED"/>
    <property type="match status" value="1"/>
</dbReference>
<dbReference type="RefSeq" id="WP_203934066.1">
    <property type="nucleotide sequence ID" value="NZ_BOPH01000132.1"/>
</dbReference>
<proteinExistence type="predicted"/>
<dbReference type="InterPro" id="IPR001466">
    <property type="entry name" value="Beta-lactam-related"/>
</dbReference>
<evidence type="ECO:0000313" key="4">
    <source>
        <dbReference type="Proteomes" id="UP000635606"/>
    </source>
</evidence>
<accession>A0A8J4A6J7</accession>
<keyword evidence="4" id="KW-1185">Reference proteome</keyword>
<dbReference type="AlphaFoldDB" id="A0A8J4A6J7"/>
<protein>
    <recommendedName>
        <fullName evidence="2">Beta-lactamase-related domain-containing protein</fullName>
    </recommendedName>
</protein>
<dbReference type="SUPFAM" id="SSF56601">
    <property type="entry name" value="beta-lactamase/transpeptidase-like"/>
    <property type="match status" value="1"/>
</dbReference>
<name>A0A8J4A6J7_9ACTN</name>
<evidence type="ECO:0000313" key="3">
    <source>
        <dbReference type="EMBL" id="GIJ74270.1"/>
    </source>
</evidence>
<evidence type="ECO:0000259" key="2">
    <source>
        <dbReference type="Pfam" id="PF00144"/>
    </source>
</evidence>
<dbReference type="EMBL" id="BOPH01000132">
    <property type="protein sequence ID" value="GIJ74270.1"/>
    <property type="molecule type" value="Genomic_DNA"/>
</dbReference>